<keyword evidence="1 6" id="KW-0813">Transport</keyword>
<dbReference type="HAMAP" id="MF_00479">
    <property type="entry name" value="RsxG_RnfG"/>
    <property type="match status" value="1"/>
</dbReference>
<keyword evidence="6" id="KW-0997">Cell inner membrane</keyword>
<dbReference type="GO" id="GO:0022900">
    <property type="term" value="P:electron transport chain"/>
    <property type="evidence" value="ECO:0007669"/>
    <property type="project" value="UniProtKB-UniRule"/>
</dbReference>
<keyword evidence="6" id="KW-1003">Cell membrane</keyword>
<comment type="subcellular location">
    <subcellularLocation>
        <location evidence="6">Cell inner membrane</location>
        <topology evidence="6">Single-pass membrane protein</topology>
    </subcellularLocation>
</comment>
<evidence type="ECO:0000256" key="1">
    <source>
        <dbReference type="ARBA" id="ARBA00022448"/>
    </source>
</evidence>
<dbReference type="PANTHER" id="PTHR36118:SF1">
    <property type="entry name" value="ION-TRANSLOCATING OXIDOREDUCTASE COMPLEX SUBUNIT G"/>
    <property type="match status" value="1"/>
</dbReference>
<name>A0A917Z1Q8_9ALTE</name>
<keyword evidence="4 6" id="KW-0288">FMN</keyword>
<dbReference type="SMART" id="SM00900">
    <property type="entry name" value="FMN_bind"/>
    <property type="match status" value="1"/>
</dbReference>
<feature type="domain" description="FMN-binding" evidence="7">
    <location>
        <begin position="101"/>
        <end position="193"/>
    </location>
</feature>
<comment type="function">
    <text evidence="6">Part of a membrane-bound complex that couples electron transfer with translocation of ions across the membrane.</text>
</comment>
<protein>
    <recommendedName>
        <fullName evidence="6">Ion-translocating oxidoreductase complex subunit G</fullName>
        <ecNumber evidence="6">7.-.-.-</ecNumber>
    </recommendedName>
    <alternativeName>
        <fullName evidence="6">Rnf electron transport complex subunit G</fullName>
    </alternativeName>
</protein>
<evidence type="ECO:0000256" key="3">
    <source>
        <dbReference type="ARBA" id="ARBA00022630"/>
    </source>
</evidence>
<comment type="subunit">
    <text evidence="6">The complex is composed of six subunits: RnfA, RnfB, RnfC, RnfD, RnfE and RnfG.</text>
</comment>
<evidence type="ECO:0000256" key="2">
    <source>
        <dbReference type="ARBA" id="ARBA00022553"/>
    </source>
</evidence>
<reference evidence="8" key="1">
    <citation type="journal article" date="2014" name="Int. J. Syst. Evol. Microbiol.">
        <title>Complete genome sequence of Corynebacterium casei LMG S-19264T (=DSM 44701T), isolated from a smear-ripened cheese.</title>
        <authorList>
            <consortium name="US DOE Joint Genome Institute (JGI-PGF)"/>
            <person name="Walter F."/>
            <person name="Albersmeier A."/>
            <person name="Kalinowski J."/>
            <person name="Ruckert C."/>
        </authorList>
    </citation>
    <scope>NUCLEOTIDE SEQUENCE</scope>
    <source>
        <strain evidence="8">CGMCC 1.7086</strain>
    </source>
</reference>
<keyword evidence="2 6" id="KW-0597">Phosphoprotein</keyword>
<keyword evidence="6" id="KW-1278">Translocase</keyword>
<comment type="caution">
    <text evidence="8">The sequence shown here is derived from an EMBL/GenBank/DDBJ whole genome shotgun (WGS) entry which is preliminary data.</text>
</comment>
<gene>
    <name evidence="6" type="primary">rnfG</name>
    <name evidence="8" type="ORF">GCM10010982_30500</name>
</gene>
<comment type="similarity">
    <text evidence="6">Belongs to the RnfG family.</text>
</comment>
<evidence type="ECO:0000256" key="4">
    <source>
        <dbReference type="ARBA" id="ARBA00022643"/>
    </source>
</evidence>
<dbReference type="AlphaFoldDB" id="A0A917Z1Q8"/>
<dbReference type="InterPro" id="IPR010209">
    <property type="entry name" value="Ion_transpt_RnfG/RsxG"/>
</dbReference>
<dbReference type="EMBL" id="BMLS01000005">
    <property type="protein sequence ID" value="GGO72415.1"/>
    <property type="molecule type" value="Genomic_DNA"/>
</dbReference>
<dbReference type="Pfam" id="PF04205">
    <property type="entry name" value="FMN_bind"/>
    <property type="match status" value="1"/>
</dbReference>
<evidence type="ECO:0000313" key="8">
    <source>
        <dbReference type="EMBL" id="GGO72415.1"/>
    </source>
</evidence>
<keyword evidence="6" id="KW-0472">Membrane</keyword>
<evidence type="ECO:0000259" key="7">
    <source>
        <dbReference type="SMART" id="SM00900"/>
    </source>
</evidence>
<dbReference type="GO" id="GO:0010181">
    <property type="term" value="F:FMN binding"/>
    <property type="evidence" value="ECO:0007669"/>
    <property type="project" value="InterPro"/>
</dbReference>
<evidence type="ECO:0000313" key="9">
    <source>
        <dbReference type="Proteomes" id="UP000606935"/>
    </source>
</evidence>
<feature type="modified residue" description="FMN phosphoryl threonine" evidence="6">
    <location>
        <position position="176"/>
    </location>
</feature>
<dbReference type="RefSeq" id="WP_188697057.1">
    <property type="nucleotide sequence ID" value="NZ_BMLS01000005.1"/>
</dbReference>
<dbReference type="EC" id="7.-.-.-" evidence="6"/>
<dbReference type="GO" id="GO:0005886">
    <property type="term" value="C:plasma membrane"/>
    <property type="evidence" value="ECO:0007669"/>
    <property type="project" value="UniProtKB-SubCell"/>
</dbReference>
<dbReference type="Proteomes" id="UP000606935">
    <property type="component" value="Unassembled WGS sequence"/>
</dbReference>
<dbReference type="InterPro" id="IPR007329">
    <property type="entry name" value="FMN-bd"/>
</dbReference>
<evidence type="ECO:0000256" key="5">
    <source>
        <dbReference type="ARBA" id="ARBA00022982"/>
    </source>
</evidence>
<evidence type="ECO:0000256" key="6">
    <source>
        <dbReference type="HAMAP-Rule" id="MF_00479"/>
    </source>
</evidence>
<dbReference type="NCBIfam" id="NF002519">
    <property type="entry name" value="PRK01908.1"/>
    <property type="match status" value="1"/>
</dbReference>
<keyword evidence="5 6" id="KW-0249">Electron transport</keyword>
<dbReference type="PIRSF" id="PIRSF006091">
    <property type="entry name" value="E_trnsport_RnfG"/>
    <property type="match status" value="1"/>
</dbReference>
<dbReference type="PANTHER" id="PTHR36118">
    <property type="entry name" value="ION-TRANSLOCATING OXIDOREDUCTASE COMPLEX SUBUNIT G"/>
    <property type="match status" value="1"/>
</dbReference>
<keyword evidence="9" id="KW-1185">Reference proteome</keyword>
<proteinExistence type="inferred from homology"/>
<keyword evidence="6" id="KW-0812">Transmembrane</keyword>
<keyword evidence="3 6" id="KW-0285">Flavoprotein</keyword>
<dbReference type="NCBIfam" id="TIGR01947">
    <property type="entry name" value="rnfG"/>
    <property type="match status" value="1"/>
</dbReference>
<dbReference type="GO" id="GO:0009055">
    <property type="term" value="F:electron transfer activity"/>
    <property type="evidence" value="ECO:0007669"/>
    <property type="project" value="InterPro"/>
</dbReference>
<accession>A0A917Z1Q8</accession>
<keyword evidence="6" id="KW-1133">Transmembrane helix</keyword>
<organism evidence="8 9">
    <name type="scientific">Bowmanella pacifica</name>
    <dbReference type="NCBI Taxonomy" id="502051"/>
    <lineage>
        <taxon>Bacteria</taxon>
        <taxon>Pseudomonadati</taxon>
        <taxon>Pseudomonadota</taxon>
        <taxon>Gammaproteobacteria</taxon>
        <taxon>Alteromonadales</taxon>
        <taxon>Alteromonadaceae</taxon>
        <taxon>Bowmanella</taxon>
    </lineage>
</organism>
<sequence length="217" mass="23573">MKTHLKRSGLTLTAFALITTGLIALTYELTAPRIKSQEQRQLQKILGSIVPPALHDNDIEHDCTEVTNVSLLGDDSPKTVYRARLQGEPVALVLQTMTPDGYSGDIELLVGVNLAGQVTGVRVLKHQETPGLGDKIDIRISDWILSFNGKSIASGEQKYWAVKKDGGQFDQFTGATITPRAMVKAVKNALLLAAEQQQILFDAPNQCLAPTSGDHNE</sequence>
<comment type="cofactor">
    <cofactor evidence="6">
        <name>FMN</name>
        <dbReference type="ChEBI" id="CHEBI:58210"/>
    </cofactor>
</comment>
<reference evidence="8" key="2">
    <citation type="submission" date="2020-09" db="EMBL/GenBank/DDBJ databases">
        <authorList>
            <person name="Sun Q."/>
            <person name="Zhou Y."/>
        </authorList>
    </citation>
    <scope>NUCLEOTIDE SEQUENCE</scope>
    <source>
        <strain evidence="8">CGMCC 1.7086</strain>
    </source>
</reference>